<accession>A0A6J4R4A5</accession>
<protein>
    <submittedName>
        <fullName evidence="1">Uncharacterized protein</fullName>
    </submittedName>
</protein>
<name>A0A6J4R4A5_9ACTN</name>
<gene>
    <name evidence="1" type="ORF">AVDCRST_MAG25-1231</name>
</gene>
<proteinExistence type="predicted"/>
<reference evidence="1" key="1">
    <citation type="submission" date="2020-02" db="EMBL/GenBank/DDBJ databases">
        <authorList>
            <person name="Meier V. D."/>
        </authorList>
    </citation>
    <scope>NUCLEOTIDE SEQUENCE</scope>
    <source>
        <strain evidence="1">AVDCRST_MAG25</strain>
    </source>
</reference>
<dbReference type="AlphaFoldDB" id="A0A6J4R4A5"/>
<dbReference type="EMBL" id="CADCVI010000075">
    <property type="protein sequence ID" value="CAA9463786.1"/>
    <property type="molecule type" value="Genomic_DNA"/>
</dbReference>
<sequence>MARREALRQDHRGGTSWGFSFFWSISRNDEASLRGASAVAAVR</sequence>
<organism evidence="1">
    <name type="scientific">uncultured Rubrobacteraceae bacterium</name>
    <dbReference type="NCBI Taxonomy" id="349277"/>
    <lineage>
        <taxon>Bacteria</taxon>
        <taxon>Bacillati</taxon>
        <taxon>Actinomycetota</taxon>
        <taxon>Rubrobacteria</taxon>
        <taxon>Rubrobacterales</taxon>
        <taxon>Rubrobacteraceae</taxon>
        <taxon>environmental samples</taxon>
    </lineage>
</organism>
<evidence type="ECO:0000313" key="1">
    <source>
        <dbReference type="EMBL" id="CAA9463786.1"/>
    </source>
</evidence>